<sequence length="413" mass="46394">MYSPGYVATSSRQSDAGNRLFVYEVIGLSQSTMTDGLDYPIRRSGSTFITVPLKRMNQEMRRITRMGGKIVSIKPLEGDSPLPHTEGIAKPSQSEGSGSEAVANSAPESKKTMTTTPKEKKADDIPVNIYRPKTPYIGKVLENYPLVRDGGIGEVQHLTFDLSQGDLRYLEGQSIGIIPPGEDDKGKPHKLRLYSIASTRHGDFGDDKTVSLCVRQLEYQNEAGETVQGVCSTYLCNIKEGDDIAITGPVGKEMLLPPDEDANIVMLATGTGIAPFRAFLWRMFKEQHEDYKFKGLAWLIFGIPKSENILYKDDLEKMAAEFPDNFRLTYAISREQQNAEGGRMYIQHRVAENAEELWNLMQNPKTHTYMCGLKGMEPGIDEAFTALAEQNGTEWTTFQREMKKEHRWHVETY</sequence>
<dbReference type="Proteomes" id="UP000658720">
    <property type="component" value="Unassembled WGS sequence"/>
</dbReference>
<dbReference type="PRINTS" id="PR00371">
    <property type="entry name" value="FPNCR"/>
</dbReference>
<proteinExistence type="inferred from homology"/>
<accession>A0ABR9VVY4</accession>
<evidence type="ECO:0000256" key="5">
    <source>
        <dbReference type="ARBA" id="ARBA00013903"/>
    </source>
</evidence>
<dbReference type="Pfam" id="PF00175">
    <property type="entry name" value="NAD_binding_1"/>
    <property type="match status" value="1"/>
</dbReference>
<keyword evidence="21" id="KW-1185">Reference proteome</keyword>
<evidence type="ECO:0000256" key="6">
    <source>
        <dbReference type="ARBA" id="ARBA00022549"/>
    </source>
</evidence>
<dbReference type="CDD" id="cd06208">
    <property type="entry name" value="CYPOR_like_FNR"/>
    <property type="match status" value="1"/>
</dbReference>
<evidence type="ECO:0000256" key="17">
    <source>
        <dbReference type="SAM" id="MobiDB-lite"/>
    </source>
</evidence>
<keyword evidence="12" id="KW-0793">Thylakoid</keyword>
<keyword evidence="11 15" id="KW-0560">Oxidoreductase</keyword>
<protein>
    <recommendedName>
        <fullName evidence="5 15">Ferredoxin--NADP reductase</fullName>
        <shortName evidence="15">FNR</shortName>
        <ecNumber evidence="4 15">1.18.1.2</ecNumber>
    </recommendedName>
</protein>
<keyword evidence="10 15" id="KW-0521">NADP</keyword>
<evidence type="ECO:0000259" key="18">
    <source>
        <dbReference type="PROSITE" id="PS51384"/>
    </source>
</evidence>
<feature type="domain" description="FAD-binding FR-type" evidence="18">
    <location>
        <begin position="133"/>
        <end position="256"/>
    </location>
</feature>
<dbReference type="RefSeq" id="WP_194020877.1">
    <property type="nucleotide sequence ID" value="NZ_JADEVV010000067.1"/>
</dbReference>
<dbReference type="PIRSF" id="PIRSF501178">
    <property type="entry name" value="FNR-PetH"/>
    <property type="match status" value="1"/>
</dbReference>
<name>A0ABR9VVY4_9SYNC</name>
<dbReference type="InterPro" id="IPR001709">
    <property type="entry name" value="Flavoprot_Pyr_Nucl_cyt_Rdtase"/>
</dbReference>
<dbReference type="Pfam" id="PF01383">
    <property type="entry name" value="CpcD"/>
    <property type="match status" value="1"/>
</dbReference>
<dbReference type="PROSITE" id="PS51441">
    <property type="entry name" value="CPCD_LIKE"/>
    <property type="match status" value="1"/>
</dbReference>
<reference evidence="20 21" key="1">
    <citation type="submission" date="2020-10" db="EMBL/GenBank/DDBJ databases">
        <authorList>
            <person name="Castelo-Branco R."/>
            <person name="Eusebio N."/>
            <person name="Adriana R."/>
            <person name="Vieira A."/>
            <person name="Brugerolle De Fraissinette N."/>
            <person name="Rezende De Castro R."/>
            <person name="Schneider M.P."/>
            <person name="Vasconcelos V."/>
            <person name="Leao P.N."/>
        </authorList>
    </citation>
    <scope>NUCLEOTIDE SEQUENCE [LARGE SCALE GENOMIC DNA]</scope>
    <source>
        <strain evidence="20 21">LEGE 00031</strain>
    </source>
</reference>
<dbReference type="NCBIfam" id="NF045929">
    <property type="entry name" value="FNRPetHCyano"/>
    <property type="match status" value="1"/>
</dbReference>
<dbReference type="EC" id="1.18.1.2" evidence="4 15"/>
<evidence type="ECO:0000256" key="4">
    <source>
        <dbReference type="ARBA" id="ARBA00013223"/>
    </source>
</evidence>
<evidence type="ECO:0000313" key="20">
    <source>
        <dbReference type="EMBL" id="MBE9255517.1"/>
    </source>
</evidence>
<comment type="catalytic activity">
    <reaction evidence="14 15">
        <text>2 reduced [2Fe-2S]-[ferredoxin] + NADP(+) + H(+) = 2 oxidized [2Fe-2S]-[ferredoxin] + NADPH</text>
        <dbReference type="Rhea" id="RHEA:20125"/>
        <dbReference type="Rhea" id="RHEA-COMP:10000"/>
        <dbReference type="Rhea" id="RHEA-COMP:10001"/>
        <dbReference type="ChEBI" id="CHEBI:15378"/>
        <dbReference type="ChEBI" id="CHEBI:33737"/>
        <dbReference type="ChEBI" id="CHEBI:33738"/>
        <dbReference type="ChEBI" id="CHEBI:57783"/>
        <dbReference type="ChEBI" id="CHEBI:58349"/>
        <dbReference type="EC" id="1.18.1.2"/>
    </reaction>
</comment>
<dbReference type="InterPro" id="IPR017927">
    <property type="entry name" value="FAD-bd_FR_type"/>
</dbReference>
<feature type="region of interest" description="Disordered" evidence="17">
    <location>
        <begin position="74"/>
        <end position="124"/>
    </location>
</feature>
<comment type="subcellular location">
    <subcellularLocation>
        <location evidence="2">Cellular thylakoid membrane</location>
        <topology evidence="2">Peripheral membrane protein</topology>
        <orientation evidence="2">Cytoplasmic side</orientation>
    </subcellularLocation>
</comment>
<dbReference type="InterPro" id="IPR039261">
    <property type="entry name" value="FNR_nucleotide-bd"/>
</dbReference>
<evidence type="ECO:0000256" key="15">
    <source>
        <dbReference type="PIRNR" id="PIRNR000361"/>
    </source>
</evidence>
<evidence type="ECO:0000256" key="1">
    <source>
        <dbReference type="ARBA" id="ARBA00001974"/>
    </source>
</evidence>
<dbReference type="PROSITE" id="PS51384">
    <property type="entry name" value="FAD_FR"/>
    <property type="match status" value="1"/>
</dbReference>
<comment type="caution">
    <text evidence="20">The sequence shown here is derived from an EMBL/GenBank/DDBJ whole genome shotgun (WGS) entry which is preliminary data.</text>
</comment>
<evidence type="ECO:0000256" key="3">
    <source>
        <dbReference type="ARBA" id="ARBA00008312"/>
    </source>
</evidence>
<evidence type="ECO:0000256" key="13">
    <source>
        <dbReference type="ARBA" id="ARBA00023136"/>
    </source>
</evidence>
<evidence type="ECO:0000256" key="10">
    <source>
        <dbReference type="ARBA" id="ARBA00022857"/>
    </source>
</evidence>
<gene>
    <name evidence="20" type="ORF">IQ217_17080</name>
</gene>
<dbReference type="InterPro" id="IPR008213">
    <property type="entry name" value="CpcD-like_dom"/>
</dbReference>
<comment type="similarity">
    <text evidence="3 15">Belongs to the ferredoxin--NADP reductase type 1 family.</text>
</comment>
<dbReference type="PANTHER" id="PTHR43314">
    <property type="match status" value="1"/>
</dbReference>
<dbReference type="EMBL" id="JADEVV010000067">
    <property type="protein sequence ID" value="MBE9255517.1"/>
    <property type="molecule type" value="Genomic_DNA"/>
</dbReference>
<evidence type="ECO:0000256" key="12">
    <source>
        <dbReference type="ARBA" id="ARBA00023078"/>
    </source>
</evidence>
<dbReference type="SUPFAM" id="SSF52343">
    <property type="entry name" value="Ferredoxin reductase-like, C-terminal NADP-linked domain"/>
    <property type="match status" value="1"/>
</dbReference>
<evidence type="ECO:0000256" key="11">
    <source>
        <dbReference type="ARBA" id="ARBA00023002"/>
    </source>
</evidence>
<evidence type="ECO:0000256" key="7">
    <source>
        <dbReference type="ARBA" id="ARBA00022630"/>
    </source>
</evidence>
<evidence type="ECO:0000259" key="19">
    <source>
        <dbReference type="PROSITE" id="PS51441"/>
    </source>
</evidence>
<dbReference type="InterPro" id="IPR015701">
    <property type="entry name" value="FNR"/>
</dbReference>
<dbReference type="InterPro" id="IPR035442">
    <property type="entry name" value="FNR_plant_Cyanobacteria"/>
</dbReference>
<feature type="domain" description="CpcD-like" evidence="19">
    <location>
        <begin position="18"/>
        <end position="76"/>
    </location>
</feature>
<evidence type="ECO:0000313" key="21">
    <source>
        <dbReference type="Proteomes" id="UP000658720"/>
    </source>
</evidence>
<keyword evidence="9 15" id="KW-0274">FAD</keyword>
<evidence type="ECO:0000256" key="9">
    <source>
        <dbReference type="ARBA" id="ARBA00022827"/>
    </source>
</evidence>
<dbReference type="SUPFAM" id="SSF63380">
    <property type="entry name" value="Riboflavin synthase domain-like"/>
    <property type="match status" value="1"/>
</dbReference>
<comment type="cofactor">
    <cofactor evidence="1">
        <name>FAD</name>
        <dbReference type="ChEBI" id="CHEBI:57692"/>
    </cofactor>
</comment>
<evidence type="ECO:0000256" key="16">
    <source>
        <dbReference type="PROSITE-ProRule" id="PRU00771"/>
    </source>
</evidence>
<organism evidence="20 21">
    <name type="scientific">Synechocystis salina LEGE 00031</name>
    <dbReference type="NCBI Taxonomy" id="1828736"/>
    <lineage>
        <taxon>Bacteria</taxon>
        <taxon>Bacillati</taxon>
        <taxon>Cyanobacteriota</taxon>
        <taxon>Cyanophyceae</taxon>
        <taxon>Synechococcales</taxon>
        <taxon>Merismopediaceae</taxon>
        <taxon>Synechocystis</taxon>
    </lineage>
</organism>
<keyword evidence="13" id="KW-0472">Membrane</keyword>
<dbReference type="InterPro" id="IPR017938">
    <property type="entry name" value="Riboflavin_synthase-like_b-brl"/>
</dbReference>
<dbReference type="Gene3D" id="2.40.30.10">
    <property type="entry name" value="Translation factors"/>
    <property type="match status" value="1"/>
</dbReference>
<dbReference type="InterPro" id="IPR001433">
    <property type="entry name" value="OxRdtase_FAD/NAD-bd"/>
</dbReference>
<keyword evidence="8 16" id="KW-0605">Phycobilisome</keyword>
<dbReference type="SMART" id="SM01094">
    <property type="entry name" value="CpcD"/>
    <property type="match status" value="1"/>
</dbReference>
<dbReference type="Gene3D" id="3.40.50.80">
    <property type="entry name" value="Nucleotide-binding domain of ferredoxin-NADP reductase (FNR) module"/>
    <property type="match status" value="1"/>
</dbReference>
<keyword evidence="6" id="KW-0042">Antenna complex</keyword>
<evidence type="ECO:0000256" key="8">
    <source>
        <dbReference type="ARBA" id="ARBA00022738"/>
    </source>
</evidence>
<dbReference type="PIRSF" id="PIRSF000361">
    <property type="entry name" value="Frd-NADP+_RD"/>
    <property type="match status" value="1"/>
</dbReference>
<keyword evidence="7 15" id="KW-0285">Flavoprotein</keyword>
<evidence type="ECO:0000256" key="2">
    <source>
        <dbReference type="ARBA" id="ARBA00004445"/>
    </source>
</evidence>
<evidence type="ECO:0000256" key="14">
    <source>
        <dbReference type="ARBA" id="ARBA00047776"/>
    </source>
</evidence>